<sequence length="328" mass="34276">MHSTRRRLVGSAAAFAAFAGPAAAPRAQPAWPNKPIRIIVPGGPGGVTDIRARWLAERLSPALGQSVVVENRTGAGGNLGTVAAVRSTPDGYTLLIVHIGTMTINPHIYPNPGYDPLVDIAPITRLGVGPQALAVHKDVPARSVEELLALARAKPGDLTFVTPGVGTPGHLAACLLMHRTGIKVTHIPYKGGGQAVQDLIAGHVTFTIEGLTLLRPFVQDGRLRVLAVTTARRAKSMPDVPTMAEAGVPGYELTAWAGIAAPAGTPRPVIDRLYGEIARIAATAEAKAWFDSFGIDAGAESPDAFAALVRAEYAQMGEVVRVMGIKAE</sequence>
<dbReference type="SUPFAM" id="SSF53850">
    <property type="entry name" value="Periplasmic binding protein-like II"/>
    <property type="match status" value="1"/>
</dbReference>
<evidence type="ECO:0000313" key="4">
    <source>
        <dbReference type="Proteomes" id="UP000321058"/>
    </source>
</evidence>
<dbReference type="InterPro" id="IPR042100">
    <property type="entry name" value="Bug_dom1"/>
</dbReference>
<comment type="similarity">
    <text evidence="1">Belongs to the UPF0065 (bug) family.</text>
</comment>
<comment type="caution">
    <text evidence="3">The sequence shown here is derived from an EMBL/GenBank/DDBJ whole genome shotgun (WGS) entry which is preliminary data.</text>
</comment>
<dbReference type="PANTHER" id="PTHR42928">
    <property type="entry name" value="TRICARBOXYLATE-BINDING PROTEIN"/>
    <property type="match status" value="1"/>
</dbReference>
<dbReference type="AlphaFoldDB" id="A0A512NBL8"/>
<dbReference type="PIRSF" id="PIRSF017082">
    <property type="entry name" value="YflP"/>
    <property type="match status" value="1"/>
</dbReference>
<dbReference type="Gene3D" id="3.40.190.150">
    <property type="entry name" value="Bordetella uptake gene, domain 1"/>
    <property type="match status" value="1"/>
</dbReference>
<reference evidence="3 4" key="1">
    <citation type="submission" date="2019-07" db="EMBL/GenBank/DDBJ databases">
        <title>Whole genome shotgun sequence of Reyranella soli NBRC 108950.</title>
        <authorList>
            <person name="Hosoyama A."/>
            <person name="Uohara A."/>
            <person name="Ohji S."/>
            <person name="Ichikawa N."/>
        </authorList>
    </citation>
    <scope>NUCLEOTIDE SEQUENCE [LARGE SCALE GENOMIC DNA]</scope>
    <source>
        <strain evidence="3 4">NBRC 108950</strain>
    </source>
</reference>
<keyword evidence="4" id="KW-1185">Reference proteome</keyword>
<accession>A0A512NBL8</accession>
<organism evidence="3 4">
    <name type="scientific">Reyranella soli</name>
    <dbReference type="NCBI Taxonomy" id="1230389"/>
    <lineage>
        <taxon>Bacteria</taxon>
        <taxon>Pseudomonadati</taxon>
        <taxon>Pseudomonadota</taxon>
        <taxon>Alphaproteobacteria</taxon>
        <taxon>Hyphomicrobiales</taxon>
        <taxon>Reyranellaceae</taxon>
        <taxon>Reyranella</taxon>
    </lineage>
</organism>
<evidence type="ECO:0000256" key="1">
    <source>
        <dbReference type="ARBA" id="ARBA00006987"/>
    </source>
</evidence>
<dbReference type="CDD" id="cd13578">
    <property type="entry name" value="PBP2_Bug27"/>
    <property type="match status" value="1"/>
</dbReference>
<feature type="chain" id="PRO_5022208222" evidence="2">
    <location>
        <begin position="25"/>
        <end position="328"/>
    </location>
</feature>
<evidence type="ECO:0000256" key="2">
    <source>
        <dbReference type="SAM" id="SignalP"/>
    </source>
</evidence>
<dbReference type="InterPro" id="IPR006311">
    <property type="entry name" value="TAT_signal"/>
</dbReference>
<dbReference type="Proteomes" id="UP000321058">
    <property type="component" value="Unassembled WGS sequence"/>
</dbReference>
<gene>
    <name evidence="3" type="ORF">RSO01_34990</name>
</gene>
<dbReference type="RefSeq" id="WP_147150398.1">
    <property type="nucleotide sequence ID" value="NZ_BKAJ01000061.1"/>
</dbReference>
<dbReference type="EMBL" id="BKAJ01000061">
    <property type="protein sequence ID" value="GEP56333.1"/>
    <property type="molecule type" value="Genomic_DNA"/>
</dbReference>
<dbReference type="Pfam" id="PF03401">
    <property type="entry name" value="TctC"/>
    <property type="match status" value="1"/>
</dbReference>
<proteinExistence type="inferred from homology"/>
<protein>
    <submittedName>
        <fullName evidence="3">Exported protein</fullName>
    </submittedName>
</protein>
<evidence type="ECO:0000313" key="3">
    <source>
        <dbReference type="EMBL" id="GEP56333.1"/>
    </source>
</evidence>
<dbReference type="PROSITE" id="PS51318">
    <property type="entry name" value="TAT"/>
    <property type="match status" value="1"/>
</dbReference>
<dbReference type="PANTHER" id="PTHR42928:SF5">
    <property type="entry name" value="BLR1237 PROTEIN"/>
    <property type="match status" value="1"/>
</dbReference>
<dbReference type="InterPro" id="IPR005064">
    <property type="entry name" value="BUG"/>
</dbReference>
<dbReference type="OrthoDB" id="7250553at2"/>
<keyword evidence="2" id="KW-0732">Signal</keyword>
<name>A0A512NBL8_9HYPH</name>
<dbReference type="Gene3D" id="3.40.190.10">
    <property type="entry name" value="Periplasmic binding protein-like II"/>
    <property type="match status" value="1"/>
</dbReference>
<feature type="signal peptide" evidence="2">
    <location>
        <begin position="1"/>
        <end position="24"/>
    </location>
</feature>